<dbReference type="InterPro" id="IPR011437">
    <property type="entry name" value="DUF1540"/>
</dbReference>
<dbReference type="STRING" id="1089553.Tph_c16840"/>
<name>K4LIK2_THEPS</name>
<keyword evidence="3" id="KW-1185">Reference proteome</keyword>
<evidence type="ECO:0000313" key="2">
    <source>
        <dbReference type="EMBL" id="AFV11887.1"/>
    </source>
</evidence>
<dbReference type="Pfam" id="PF07561">
    <property type="entry name" value="DUF1540"/>
    <property type="match status" value="1"/>
</dbReference>
<dbReference type="HOGENOM" id="CLU_175500_0_0_9"/>
<reference evidence="2 3" key="1">
    <citation type="journal article" date="2012" name="BMC Genomics">
        <title>Genome-guided analysis of physiological and morphological traits of the fermentative acetate oxidizer Thermacetogenium phaeum.</title>
        <authorList>
            <person name="Oehler D."/>
            <person name="Poehlein A."/>
            <person name="Leimbach A."/>
            <person name="Muller N."/>
            <person name="Daniel R."/>
            <person name="Gottschalk G."/>
            <person name="Schink B."/>
        </authorList>
    </citation>
    <scope>NUCLEOTIDE SEQUENCE [LARGE SCALE GENOMIC DNA]</scope>
    <source>
        <strain evidence="3">ATCC BAA-254 / DSM 26808 / PB</strain>
    </source>
</reference>
<dbReference type="EMBL" id="CP003732">
    <property type="protein sequence ID" value="AFV11887.1"/>
    <property type="molecule type" value="Genomic_DNA"/>
</dbReference>
<dbReference type="OrthoDB" id="1681234at2"/>
<proteinExistence type="predicted"/>
<evidence type="ECO:0000259" key="1">
    <source>
        <dbReference type="Pfam" id="PF07561"/>
    </source>
</evidence>
<dbReference type="AlphaFoldDB" id="K4LIK2"/>
<accession>K4LIK2</accession>
<evidence type="ECO:0000313" key="3">
    <source>
        <dbReference type="Proteomes" id="UP000000467"/>
    </source>
</evidence>
<dbReference type="RefSeq" id="WP_015050767.1">
    <property type="nucleotide sequence ID" value="NC_018870.1"/>
</dbReference>
<organism evidence="2 3">
    <name type="scientific">Thermacetogenium phaeum (strain ATCC BAA-254 / DSM 26808 / PB)</name>
    <dbReference type="NCBI Taxonomy" id="1089553"/>
    <lineage>
        <taxon>Bacteria</taxon>
        <taxon>Bacillati</taxon>
        <taxon>Bacillota</taxon>
        <taxon>Clostridia</taxon>
        <taxon>Thermoanaerobacterales</taxon>
        <taxon>Thermoanaerobacteraceae</taxon>
        <taxon>Thermacetogenium</taxon>
    </lineage>
</organism>
<sequence>MEQKQHIHCLVDTCHYWGEGNRCQAREIMVTSDSFGASQPDEVDARQAKTLDPTPADSCMETCCKTFVSKKGYTKVDGVRRMS</sequence>
<dbReference type="KEGG" id="tpz:Tph_c16840"/>
<feature type="domain" description="DUF1540" evidence="1">
    <location>
        <begin position="7"/>
        <end position="67"/>
    </location>
</feature>
<dbReference type="Proteomes" id="UP000000467">
    <property type="component" value="Chromosome"/>
</dbReference>
<dbReference type="eggNOG" id="ENOG50334U7">
    <property type="taxonomic scope" value="Bacteria"/>
</dbReference>
<gene>
    <name evidence="2" type="ordered locus">Tph_c16840</name>
</gene>
<protein>
    <recommendedName>
        <fullName evidence="1">DUF1540 domain-containing protein</fullName>
    </recommendedName>
</protein>